<sequence length="95" mass="10837">MSRVYVGNLDPRATERELEDEFRVYGVLRSVWVGRKPPGFAFIEFEDRRDADDAIRALNGMFTFCLVMVLIHCMYLVTQCMGSPEAGGFCFCGVR</sequence>
<keyword evidence="9" id="KW-0472">Membrane</keyword>
<proteinExistence type="evidence at transcript level"/>
<comment type="subcellular location">
    <subcellularLocation>
        <location evidence="1">Nucleus</location>
    </subcellularLocation>
</comment>
<evidence type="ECO:0000256" key="1">
    <source>
        <dbReference type="ARBA" id="ARBA00004123"/>
    </source>
</evidence>
<keyword evidence="9" id="KW-1133">Transmembrane helix</keyword>
<evidence type="ECO:0000256" key="3">
    <source>
        <dbReference type="ARBA" id="ARBA00022723"/>
    </source>
</evidence>
<protein>
    <submittedName>
        <fullName evidence="11">Arginine/serine-rich splicing factor RSZ23 transcript IV</fullName>
    </submittedName>
</protein>
<dbReference type="Gene3D" id="3.30.70.330">
    <property type="match status" value="1"/>
</dbReference>
<evidence type="ECO:0000259" key="10">
    <source>
        <dbReference type="PROSITE" id="PS50102"/>
    </source>
</evidence>
<keyword evidence="9" id="KW-0812">Transmembrane</keyword>
<dbReference type="InterPro" id="IPR012677">
    <property type="entry name" value="Nucleotide-bd_a/b_plait_sf"/>
</dbReference>
<reference evidence="11" key="1">
    <citation type="submission" date="2012-12" db="EMBL/GenBank/DDBJ databases">
        <title>Comprehensive Analysis and Evolutionary Conservation of Alternative Splicing Events of Plant SR Proteins.</title>
        <authorList>
            <person name="Rauch H.B."/>
            <person name="Patrick T.L."/>
            <person name="Lal S.K."/>
        </authorList>
    </citation>
    <scope>NUCLEOTIDE SEQUENCE</scope>
</reference>
<keyword evidence="3" id="KW-0479">Metal-binding</keyword>
<dbReference type="InterPro" id="IPR050907">
    <property type="entry name" value="SRSF"/>
</dbReference>
<dbReference type="PROSITE" id="PS50102">
    <property type="entry name" value="RRM"/>
    <property type="match status" value="1"/>
</dbReference>
<dbReference type="PANTHER" id="PTHR23147">
    <property type="entry name" value="SERINE/ARGININE RICH SPLICING FACTOR"/>
    <property type="match status" value="1"/>
</dbReference>
<dbReference type="GO" id="GO:0008270">
    <property type="term" value="F:zinc ion binding"/>
    <property type="evidence" value="ECO:0007669"/>
    <property type="project" value="UniProtKB-KW"/>
</dbReference>
<evidence type="ECO:0000256" key="8">
    <source>
        <dbReference type="PROSITE-ProRule" id="PRU00176"/>
    </source>
</evidence>
<dbReference type="InterPro" id="IPR000504">
    <property type="entry name" value="RRM_dom"/>
</dbReference>
<dbReference type="GO" id="GO:0003723">
    <property type="term" value="F:RNA binding"/>
    <property type="evidence" value="ECO:0007669"/>
    <property type="project" value="UniProtKB-UniRule"/>
</dbReference>
<dbReference type="AlphaFoldDB" id="M1GSC7"/>
<keyword evidence="7" id="KW-0539">Nucleus</keyword>
<evidence type="ECO:0000313" key="11">
    <source>
        <dbReference type="EMBL" id="AGE46164.1"/>
    </source>
</evidence>
<evidence type="ECO:0000256" key="9">
    <source>
        <dbReference type="SAM" id="Phobius"/>
    </source>
</evidence>
<organism evidence="11">
    <name type="scientific">Physcomitrium patens</name>
    <name type="common">Spreading-leaved earth moss</name>
    <name type="synonym">Physcomitrella patens</name>
    <dbReference type="NCBI Taxonomy" id="3218"/>
    <lineage>
        <taxon>Eukaryota</taxon>
        <taxon>Viridiplantae</taxon>
        <taxon>Streptophyta</taxon>
        <taxon>Embryophyta</taxon>
        <taxon>Bryophyta</taxon>
        <taxon>Bryophytina</taxon>
        <taxon>Bryopsida</taxon>
        <taxon>Funariidae</taxon>
        <taxon>Funariales</taxon>
        <taxon>Funariaceae</taxon>
        <taxon>Physcomitrium</taxon>
    </lineage>
</organism>
<dbReference type="CDD" id="cd12373">
    <property type="entry name" value="RRM_SRSF3_like"/>
    <property type="match status" value="1"/>
</dbReference>
<keyword evidence="4" id="KW-0863">Zinc-finger</keyword>
<gene>
    <name evidence="11" type="primary">RSZ23</name>
</gene>
<dbReference type="SMART" id="SM00360">
    <property type="entry name" value="RRM"/>
    <property type="match status" value="1"/>
</dbReference>
<dbReference type="SUPFAM" id="SSF54928">
    <property type="entry name" value="RNA-binding domain, RBD"/>
    <property type="match status" value="1"/>
</dbReference>
<keyword evidence="6" id="KW-0508">mRNA splicing</keyword>
<evidence type="ECO:0000256" key="7">
    <source>
        <dbReference type="ARBA" id="ARBA00023242"/>
    </source>
</evidence>
<feature type="transmembrane region" description="Helical" evidence="9">
    <location>
        <begin position="57"/>
        <end position="77"/>
    </location>
</feature>
<keyword evidence="2" id="KW-0507">mRNA processing</keyword>
<dbReference type="EMBL" id="KC440862">
    <property type="protein sequence ID" value="AGE46164.1"/>
    <property type="molecule type" value="mRNA"/>
</dbReference>
<keyword evidence="8" id="KW-0694">RNA-binding</keyword>
<feature type="domain" description="RRM" evidence="10">
    <location>
        <begin position="2"/>
        <end position="60"/>
    </location>
</feature>
<evidence type="ECO:0000256" key="4">
    <source>
        <dbReference type="ARBA" id="ARBA00022771"/>
    </source>
</evidence>
<dbReference type="InterPro" id="IPR035979">
    <property type="entry name" value="RBD_domain_sf"/>
</dbReference>
<evidence type="ECO:0000256" key="2">
    <source>
        <dbReference type="ARBA" id="ARBA00022664"/>
    </source>
</evidence>
<dbReference type="FunFam" id="3.30.70.330:FF:000214">
    <property type="entry name" value="Serine/arginine-rich splicing factor 7"/>
    <property type="match status" value="1"/>
</dbReference>
<dbReference type="GO" id="GO:0005634">
    <property type="term" value="C:nucleus"/>
    <property type="evidence" value="ECO:0007669"/>
    <property type="project" value="UniProtKB-SubCell"/>
</dbReference>
<evidence type="ECO:0000256" key="6">
    <source>
        <dbReference type="ARBA" id="ARBA00023187"/>
    </source>
</evidence>
<dbReference type="GO" id="GO:0000398">
    <property type="term" value="P:mRNA splicing, via spliceosome"/>
    <property type="evidence" value="ECO:0007669"/>
    <property type="project" value="UniProtKB-ARBA"/>
</dbReference>
<evidence type="ECO:0000256" key="5">
    <source>
        <dbReference type="ARBA" id="ARBA00022833"/>
    </source>
</evidence>
<accession>M1GSC7</accession>
<keyword evidence="5" id="KW-0862">Zinc</keyword>
<dbReference type="Pfam" id="PF00076">
    <property type="entry name" value="RRM_1"/>
    <property type="match status" value="1"/>
</dbReference>
<name>M1GSC7_PHYPA</name>